<proteinExistence type="predicted"/>
<dbReference type="OrthoDB" id="9815027at2"/>
<evidence type="ECO:0000313" key="4">
    <source>
        <dbReference type="EMBL" id="PSB29283.1"/>
    </source>
</evidence>
<reference evidence="4 5" key="2">
    <citation type="submission" date="2018-03" db="EMBL/GenBank/DDBJ databases">
        <title>The ancient ancestry and fast evolution of plastids.</title>
        <authorList>
            <person name="Moore K.R."/>
            <person name="Magnabosco C."/>
            <person name="Momper L."/>
            <person name="Gold D.A."/>
            <person name="Bosak T."/>
            <person name="Fournier G.P."/>
        </authorList>
    </citation>
    <scope>NUCLEOTIDE SEQUENCE [LARGE SCALE GENOMIC DNA]</scope>
    <source>
        <strain evidence="4 5">ULC18</strain>
    </source>
</reference>
<keyword evidence="1" id="KW-0479">Metal-binding</keyword>
<dbReference type="PANTHER" id="PTHR32027:SF9">
    <property type="entry name" value="BLL3847 PROTEIN"/>
    <property type="match status" value="1"/>
</dbReference>
<dbReference type="Pfam" id="PF07969">
    <property type="entry name" value="Amidohydro_3"/>
    <property type="match status" value="1"/>
</dbReference>
<dbReference type="InterPro" id="IPR052349">
    <property type="entry name" value="Metallo-hydrolase_Enzymes"/>
</dbReference>
<dbReference type="InterPro" id="IPR013108">
    <property type="entry name" value="Amidohydro_3"/>
</dbReference>
<sequence length="408" mass="43658">MDLKITQAWLPGRSHPCDIAIDKGTIIEIAPAISGTATTMLEAQGKLVIPGLVDAHIHLDKAFLLDRVDWQTGTFTEALQETANAKRSFTIADIQTRARRVLEQAIAFGTTAMRSHVEVDPLIQLTGIKALLPLRDKYAWGITLQLAIFAQEGITNQPGTEALLRQAMTLGGDVIGSAPYVDPEPEQNICIVFDIAQAFNCDVDFHLDFLDDDAPLLLPLVIAETLKRGWRGRVCLGHMTKLAGLPPGELEAIATATATAGISILALPATDLYMMSRRDTHNVRRGVAPAQTLAAWGVNTGVATNNVQNLFTPFGDGDLLKICTLLAQVLHLNTAASHEACLAMATTQAAQAIGLSKHGLVPGNDADLVILEAASVTEAIGAAPSNRTVIKKGRIVAQSQLHQTRFPT</sequence>
<feature type="domain" description="Amidohydrolase 3" evidence="3">
    <location>
        <begin position="155"/>
        <end position="397"/>
    </location>
</feature>
<name>A0A2T1E989_9CYAN</name>
<dbReference type="InterPro" id="IPR011059">
    <property type="entry name" value="Metal-dep_hydrolase_composite"/>
</dbReference>
<dbReference type="PANTHER" id="PTHR32027">
    <property type="entry name" value="CYTOSINE DEAMINASE"/>
    <property type="match status" value="1"/>
</dbReference>
<accession>A0A2T1E989</accession>
<gene>
    <name evidence="4" type="ORF">C7B82_11875</name>
</gene>
<keyword evidence="2 4" id="KW-0378">Hydrolase</keyword>
<dbReference type="SUPFAM" id="SSF51556">
    <property type="entry name" value="Metallo-dependent hydrolases"/>
    <property type="match status" value="1"/>
</dbReference>
<dbReference type="Gene3D" id="2.30.40.10">
    <property type="entry name" value="Urease, subunit C, domain 1"/>
    <property type="match status" value="1"/>
</dbReference>
<keyword evidence="5" id="KW-1185">Reference proteome</keyword>
<evidence type="ECO:0000259" key="3">
    <source>
        <dbReference type="Pfam" id="PF07969"/>
    </source>
</evidence>
<comment type="caution">
    <text evidence="4">The sequence shown here is derived from an EMBL/GenBank/DDBJ whole genome shotgun (WGS) entry which is preliminary data.</text>
</comment>
<dbReference type="SUPFAM" id="SSF51338">
    <property type="entry name" value="Composite domain of metallo-dependent hydrolases"/>
    <property type="match status" value="1"/>
</dbReference>
<dbReference type="RefSeq" id="WP_106256507.1">
    <property type="nucleotide sequence ID" value="NZ_CAWNSW010000157.1"/>
</dbReference>
<dbReference type="EMBL" id="PVWK01000063">
    <property type="protein sequence ID" value="PSB29283.1"/>
    <property type="molecule type" value="Genomic_DNA"/>
</dbReference>
<dbReference type="Proteomes" id="UP000239576">
    <property type="component" value="Unassembled WGS sequence"/>
</dbReference>
<dbReference type="GO" id="GO:0016814">
    <property type="term" value="F:hydrolase activity, acting on carbon-nitrogen (but not peptide) bonds, in cyclic amidines"/>
    <property type="evidence" value="ECO:0007669"/>
    <property type="project" value="TreeGrafter"/>
</dbReference>
<dbReference type="Gene3D" id="3.20.20.140">
    <property type="entry name" value="Metal-dependent hydrolases"/>
    <property type="match status" value="1"/>
</dbReference>
<dbReference type="GO" id="GO:0046872">
    <property type="term" value="F:metal ion binding"/>
    <property type="evidence" value="ECO:0007669"/>
    <property type="project" value="UniProtKB-KW"/>
</dbReference>
<evidence type="ECO:0000313" key="5">
    <source>
        <dbReference type="Proteomes" id="UP000239576"/>
    </source>
</evidence>
<evidence type="ECO:0000256" key="2">
    <source>
        <dbReference type="ARBA" id="ARBA00022801"/>
    </source>
</evidence>
<dbReference type="GO" id="GO:0019239">
    <property type="term" value="F:deaminase activity"/>
    <property type="evidence" value="ECO:0007669"/>
    <property type="project" value="UniProtKB-ARBA"/>
</dbReference>
<dbReference type="AlphaFoldDB" id="A0A2T1E989"/>
<dbReference type="FunFam" id="3.20.20.140:FF:000019">
    <property type="entry name" value="Cytosine deaminase"/>
    <property type="match status" value="1"/>
</dbReference>
<dbReference type="CDD" id="cd01293">
    <property type="entry name" value="Bact_CD"/>
    <property type="match status" value="1"/>
</dbReference>
<dbReference type="InterPro" id="IPR032466">
    <property type="entry name" value="Metal_Hydrolase"/>
</dbReference>
<organism evidence="4 5">
    <name type="scientific">Stenomitos frigidus ULC18</name>
    <dbReference type="NCBI Taxonomy" id="2107698"/>
    <lineage>
        <taxon>Bacteria</taxon>
        <taxon>Bacillati</taxon>
        <taxon>Cyanobacteriota</taxon>
        <taxon>Cyanophyceae</taxon>
        <taxon>Leptolyngbyales</taxon>
        <taxon>Leptolyngbyaceae</taxon>
        <taxon>Stenomitos</taxon>
    </lineage>
</organism>
<evidence type="ECO:0000256" key="1">
    <source>
        <dbReference type="ARBA" id="ARBA00022723"/>
    </source>
</evidence>
<reference evidence="5" key="1">
    <citation type="submission" date="2018-02" db="EMBL/GenBank/DDBJ databases">
        <authorList>
            <person name="Moore K."/>
            <person name="Momper L."/>
        </authorList>
    </citation>
    <scope>NUCLEOTIDE SEQUENCE [LARGE SCALE GENOMIC DNA]</scope>
    <source>
        <strain evidence="5">ULC18</strain>
    </source>
</reference>
<protein>
    <submittedName>
        <fullName evidence="4">Amidohydrolase</fullName>
    </submittedName>
</protein>